<evidence type="ECO:0000256" key="1">
    <source>
        <dbReference type="ARBA" id="ARBA00022737"/>
    </source>
</evidence>
<keyword evidence="3" id="KW-0966">Cell projection</keyword>
<keyword evidence="3" id="KW-0282">Flagellum</keyword>
<organism evidence="3 4">
    <name type="scientific">Cichlidogyrus casuarinus</name>
    <dbReference type="NCBI Taxonomy" id="1844966"/>
    <lineage>
        <taxon>Eukaryota</taxon>
        <taxon>Metazoa</taxon>
        <taxon>Spiralia</taxon>
        <taxon>Lophotrochozoa</taxon>
        <taxon>Platyhelminthes</taxon>
        <taxon>Monogenea</taxon>
        <taxon>Monopisthocotylea</taxon>
        <taxon>Dactylogyridea</taxon>
        <taxon>Ancyrocephalidae</taxon>
        <taxon>Cichlidogyrus</taxon>
    </lineage>
</organism>
<protein>
    <submittedName>
        <fullName evidence="3">Cilia- and flagella-associated protein 70</fullName>
    </submittedName>
</protein>
<keyword evidence="1" id="KW-0677">Repeat</keyword>
<reference evidence="3 4" key="1">
    <citation type="submission" date="2024-11" db="EMBL/GenBank/DDBJ databases">
        <title>Adaptive evolution of stress response genes in parasites aligns with host niche diversity.</title>
        <authorList>
            <person name="Hahn C."/>
            <person name="Resl P."/>
        </authorList>
    </citation>
    <scope>NUCLEOTIDE SEQUENCE [LARGE SCALE GENOMIC DNA]</scope>
    <source>
        <strain evidence="3">EGGRZ-B1_66</strain>
        <tissue evidence="3">Body</tissue>
    </source>
</reference>
<gene>
    <name evidence="3" type="primary">TTC18_1</name>
    <name evidence="3" type="ORF">Ciccas_005138</name>
</gene>
<dbReference type="Proteomes" id="UP001626550">
    <property type="component" value="Unassembled WGS sequence"/>
</dbReference>
<evidence type="ECO:0000256" key="2">
    <source>
        <dbReference type="ARBA" id="ARBA00022803"/>
    </source>
</evidence>
<dbReference type="PANTHER" id="PTHR44314">
    <property type="entry name" value="CILIA- AND FLAGELLA-ASSOCIATED PROTEIN 70"/>
    <property type="match status" value="1"/>
</dbReference>
<sequence length="412" mass="46619">MAKKPVLVHFELESIVGHTLGTEQAKFSARLEFRSKTLGETAKIDAVGETELQFNHQFTLNMEGNDNQLLDDCVNRPFIVSLLEHNAKDKKQKDMRPQTIYNATFDIVHLLIFPHNTQEMTLKMCPPVGSPYEKVDFEVSPIILKMSVCVPQTIKDQLELALGNVVRFTVESLFSPPESLVNSAGTGQLAVCLPFSNEVGTESVLNFVNGAIRFPVDKENNLKKWSTDLSSIQSNSSFIANRFVPSYKDLSCEEGDFKTEEFLDHRITSLNAKPRILWNIERRSFLPLASLQYLKSHIAKDPILPFEIYKLNLPVNAKTKKEDECLYNFHGVAYVDCTPLLYPGVKKLRGAFEVHPFMQNEYQSRASLFIQSYSNKIDWTSVQCAGRVDSLCGKYPGSWGNFSVRGRQCSSR</sequence>
<proteinExistence type="predicted"/>
<keyword evidence="2" id="KW-0802">TPR repeat</keyword>
<dbReference type="AlphaFoldDB" id="A0ABD2Q9K0"/>
<comment type="caution">
    <text evidence="3">The sequence shown here is derived from an EMBL/GenBank/DDBJ whole genome shotgun (WGS) entry which is preliminary data.</text>
</comment>
<dbReference type="PANTHER" id="PTHR44314:SF1">
    <property type="entry name" value="CILIA- AND FLAGELLA-ASSOCIATED PROTEIN 70"/>
    <property type="match status" value="1"/>
</dbReference>
<keyword evidence="3" id="KW-0969">Cilium</keyword>
<name>A0ABD2Q9K0_9PLAT</name>
<dbReference type="EMBL" id="JBJKFK010000579">
    <property type="protein sequence ID" value="KAL3316220.1"/>
    <property type="molecule type" value="Genomic_DNA"/>
</dbReference>
<accession>A0ABD2Q9K0</accession>
<evidence type="ECO:0000313" key="3">
    <source>
        <dbReference type="EMBL" id="KAL3316220.1"/>
    </source>
</evidence>
<keyword evidence="4" id="KW-1185">Reference proteome</keyword>
<evidence type="ECO:0000313" key="4">
    <source>
        <dbReference type="Proteomes" id="UP001626550"/>
    </source>
</evidence>
<dbReference type="InterPro" id="IPR052628">
    <property type="entry name" value="CFAP70"/>
</dbReference>